<dbReference type="Gene3D" id="3.30.1360.170">
    <property type="match status" value="1"/>
</dbReference>
<organism evidence="1">
    <name type="scientific">marine metagenome</name>
    <dbReference type="NCBI Taxonomy" id="408172"/>
    <lineage>
        <taxon>unclassified sequences</taxon>
        <taxon>metagenomes</taxon>
        <taxon>ecological metagenomes</taxon>
    </lineage>
</organism>
<dbReference type="GO" id="GO:0070402">
    <property type="term" value="F:NADPH binding"/>
    <property type="evidence" value="ECO:0007669"/>
    <property type="project" value="TreeGrafter"/>
</dbReference>
<dbReference type="GO" id="GO:0050660">
    <property type="term" value="F:flavin adenine dinucleotide binding"/>
    <property type="evidence" value="ECO:0007669"/>
    <property type="project" value="InterPro"/>
</dbReference>
<name>A0A381N3D4_9ZZZZ</name>
<evidence type="ECO:0000313" key="1">
    <source>
        <dbReference type="EMBL" id="SUZ48168.1"/>
    </source>
</evidence>
<dbReference type="CDD" id="cd20175">
    <property type="entry name" value="ThyX"/>
    <property type="match status" value="1"/>
</dbReference>
<dbReference type="GO" id="GO:0006231">
    <property type="term" value="P:dTMP biosynthetic process"/>
    <property type="evidence" value="ECO:0007669"/>
    <property type="project" value="InterPro"/>
</dbReference>
<accession>A0A381N3D4</accession>
<dbReference type="InterPro" id="IPR003669">
    <property type="entry name" value="Thymidylate_synthase_ThyX"/>
</dbReference>
<dbReference type="AlphaFoldDB" id="A0A381N3D4"/>
<reference evidence="1" key="1">
    <citation type="submission" date="2018-05" db="EMBL/GenBank/DDBJ databases">
        <authorList>
            <person name="Lanie J.A."/>
            <person name="Ng W.-L."/>
            <person name="Kazmierczak K.M."/>
            <person name="Andrzejewski T.M."/>
            <person name="Davidsen T.M."/>
            <person name="Wayne K.J."/>
            <person name="Tettelin H."/>
            <person name="Glass J.I."/>
            <person name="Rusch D."/>
            <person name="Podicherti R."/>
            <person name="Tsui H.-C.T."/>
            <person name="Winkler M.E."/>
        </authorList>
    </citation>
    <scope>NUCLEOTIDE SEQUENCE</scope>
</reference>
<dbReference type="GO" id="GO:0004799">
    <property type="term" value="F:thymidylate synthase activity"/>
    <property type="evidence" value="ECO:0007669"/>
    <property type="project" value="TreeGrafter"/>
</dbReference>
<dbReference type="PROSITE" id="PS51331">
    <property type="entry name" value="THYX"/>
    <property type="match status" value="1"/>
</dbReference>
<proteinExistence type="inferred from homology"/>
<dbReference type="EMBL" id="UINC01000055">
    <property type="protein sequence ID" value="SUZ48168.1"/>
    <property type="molecule type" value="Genomic_DNA"/>
</dbReference>
<evidence type="ECO:0008006" key="2">
    <source>
        <dbReference type="Google" id="ProtNLM"/>
    </source>
</evidence>
<dbReference type="Pfam" id="PF02511">
    <property type="entry name" value="Thy1"/>
    <property type="match status" value="1"/>
</dbReference>
<protein>
    <recommendedName>
        <fullName evidence="2">Thymidylate synthase (FAD)</fullName>
    </recommendedName>
</protein>
<dbReference type="SUPFAM" id="SSF69796">
    <property type="entry name" value="Thymidylate synthase-complementing protein Thy1"/>
    <property type="match status" value="1"/>
</dbReference>
<dbReference type="HAMAP" id="MF_01408">
    <property type="entry name" value="ThyX"/>
    <property type="match status" value="1"/>
</dbReference>
<dbReference type="GO" id="GO:0050797">
    <property type="term" value="F:thymidylate synthase (FAD) activity"/>
    <property type="evidence" value="ECO:0007669"/>
    <property type="project" value="InterPro"/>
</dbReference>
<gene>
    <name evidence="1" type="ORF">METZ01_LOCUS1022</name>
</gene>
<sequence>METKRPTNPAAEEILGGYFPVLDHGFVSLVDYMGSDEDVERAARVSYGYGTRKVSQTRGLVRYLRRHHHTTPSEMVELKFHCAMPMFVARQWIRHRTASVNEYSGRYSLMPLLFYRPDLDHFALQSPLNHQGRRPEHAPAELYKKVIEHWDRVRQEAADGYRWMVEEDVARELARIDLPLSTYTQWYWKIDLHNLFHFLTLRADEHAQWEIQEFARVMAGMLKRVAPLSYEAWIDYNVRAHAMSRGEMDLLRRLLESDAEGVRPRDGVESITLEDFKEFGLAPREAREFLEKLQPTDVPDYELDLSRMRSAEELAAELEEAVPGSFE</sequence>
<dbReference type="InterPro" id="IPR036098">
    <property type="entry name" value="Thymidylate_synthase_ThyX_sf"/>
</dbReference>
<dbReference type="PANTHER" id="PTHR34934">
    <property type="entry name" value="FLAVIN-DEPENDENT THYMIDYLATE SYNTHASE"/>
    <property type="match status" value="1"/>
</dbReference>
<dbReference type="NCBIfam" id="TIGR02170">
    <property type="entry name" value="thyX"/>
    <property type="match status" value="1"/>
</dbReference>
<dbReference type="PANTHER" id="PTHR34934:SF1">
    <property type="entry name" value="FLAVIN-DEPENDENT THYMIDYLATE SYNTHASE"/>
    <property type="match status" value="1"/>
</dbReference>